<feature type="transmembrane region" description="Helical" evidence="1">
    <location>
        <begin position="414"/>
        <end position="435"/>
    </location>
</feature>
<comment type="caution">
    <text evidence="2">The sequence shown here is derived from an EMBL/GenBank/DDBJ whole genome shotgun (WGS) entry which is preliminary data.</text>
</comment>
<dbReference type="AlphaFoldDB" id="A0A542CUV7"/>
<feature type="transmembrane region" description="Helical" evidence="1">
    <location>
        <begin position="346"/>
        <end position="365"/>
    </location>
</feature>
<feature type="transmembrane region" description="Helical" evidence="1">
    <location>
        <begin position="190"/>
        <end position="209"/>
    </location>
</feature>
<keyword evidence="1" id="KW-0472">Membrane</keyword>
<organism evidence="2 3">
    <name type="scientific">Amycolatopsis cihanbeyliensis</name>
    <dbReference type="NCBI Taxonomy" id="1128664"/>
    <lineage>
        <taxon>Bacteria</taxon>
        <taxon>Bacillati</taxon>
        <taxon>Actinomycetota</taxon>
        <taxon>Actinomycetes</taxon>
        <taxon>Pseudonocardiales</taxon>
        <taxon>Pseudonocardiaceae</taxon>
        <taxon>Amycolatopsis</taxon>
    </lineage>
</organism>
<feature type="transmembrane region" description="Helical" evidence="1">
    <location>
        <begin position="371"/>
        <end position="393"/>
    </location>
</feature>
<evidence type="ECO:0000313" key="2">
    <source>
        <dbReference type="EMBL" id="TQI94590.1"/>
    </source>
</evidence>
<accession>A0A542CUV7</accession>
<keyword evidence="1" id="KW-1133">Transmembrane helix</keyword>
<dbReference type="Pfam" id="PF19814">
    <property type="entry name" value="DUF6297"/>
    <property type="match status" value="1"/>
</dbReference>
<dbReference type="InterPro" id="IPR046264">
    <property type="entry name" value="DUF6297"/>
</dbReference>
<evidence type="ECO:0000256" key="1">
    <source>
        <dbReference type="SAM" id="Phobius"/>
    </source>
</evidence>
<proteinExistence type="predicted"/>
<evidence type="ECO:0000313" key="3">
    <source>
        <dbReference type="Proteomes" id="UP000320876"/>
    </source>
</evidence>
<feature type="transmembrane region" description="Helical" evidence="1">
    <location>
        <begin position="90"/>
        <end position="117"/>
    </location>
</feature>
<name>A0A542CUV7_AMYCI</name>
<dbReference type="EMBL" id="VFML01000002">
    <property type="protein sequence ID" value="TQI94590.1"/>
    <property type="molecule type" value="Genomic_DNA"/>
</dbReference>
<dbReference type="Proteomes" id="UP000320876">
    <property type="component" value="Unassembled WGS sequence"/>
</dbReference>
<feature type="transmembrane region" description="Helical" evidence="1">
    <location>
        <begin position="123"/>
        <end position="143"/>
    </location>
</feature>
<reference evidence="2 3" key="1">
    <citation type="submission" date="2019-06" db="EMBL/GenBank/DDBJ databases">
        <title>Sequencing the genomes of 1000 actinobacteria strains.</title>
        <authorList>
            <person name="Klenk H.-P."/>
        </authorList>
    </citation>
    <scope>NUCLEOTIDE SEQUENCE [LARGE SCALE GENOMIC DNA]</scope>
    <source>
        <strain evidence="2 3">DSM 45679</strain>
    </source>
</reference>
<keyword evidence="3" id="KW-1185">Reference proteome</keyword>
<feature type="transmembrane region" description="Helical" evidence="1">
    <location>
        <begin position="45"/>
        <end position="70"/>
    </location>
</feature>
<protein>
    <recommendedName>
        <fullName evidence="4">ABC-2 type transport system permease protein</fullName>
    </recommendedName>
</protein>
<sequence length="438" mass="45936">MAAADAALYVAMFAGLVTGAAQAGLEQSGRFLPLIRPEIVPLVRWVAVIAIVLLLITMVKLLLTFGPVLVRSPVQAWLLTSPIDRRSLLLRVYLLLLCMGTAGGVAIGVVAVIAAQLPAAGSVPWLMCTGFAGTAAVSITVLVQQRPKAIRRTQLLLSGALIGCAGAVVLVLLLAPGTRPSASVPLGADATWWALASTLTICVVTVWVAGRALGRLTRAALASGRDIAEATAVATTFLEPTILWSLLLLRRMRGIGRVRSATLSGRRVTALIRADIARLRRNRAAVALWLCLLPVPYLATAVLPAMLVPAVHLVAAFLVTTRLANGLRVVFGSAALRRAIGGRDRVLLLAHLVVPAAGTLLWGLATSPAIPSMRILATAISIVGAVLVTYRIATRPPIEYVSPMLDMGFGGVPIGLIIQLSRGPALLILLCWAQMSLG</sequence>
<keyword evidence="1" id="KW-0812">Transmembrane</keyword>
<feature type="transmembrane region" description="Helical" evidence="1">
    <location>
        <begin position="286"/>
        <end position="307"/>
    </location>
</feature>
<gene>
    <name evidence="2" type="ORF">FB471_6758</name>
</gene>
<feature type="transmembrane region" description="Helical" evidence="1">
    <location>
        <begin position="155"/>
        <end position="175"/>
    </location>
</feature>
<evidence type="ECO:0008006" key="4">
    <source>
        <dbReference type="Google" id="ProtNLM"/>
    </source>
</evidence>